<dbReference type="InterPro" id="IPR016195">
    <property type="entry name" value="Pol/histidinol_Pase-like"/>
</dbReference>
<dbReference type="GO" id="GO:0004534">
    <property type="term" value="F:5'-3' RNA exonuclease activity"/>
    <property type="evidence" value="ECO:0007669"/>
    <property type="project" value="TreeGrafter"/>
</dbReference>
<dbReference type="InterPro" id="IPR003141">
    <property type="entry name" value="Pol/His_phosphatase_N"/>
</dbReference>
<evidence type="ECO:0000313" key="2">
    <source>
        <dbReference type="EMBL" id="HIU96669.1"/>
    </source>
</evidence>
<organism evidence="2 3">
    <name type="scientific">Candidatus Allocopromorpha excrementipullorum</name>
    <dbReference type="NCBI Taxonomy" id="2840743"/>
    <lineage>
        <taxon>Bacteria</taxon>
        <taxon>Bacillati</taxon>
        <taxon>Bacillota</taxon>
        <taxon>Clostridia</taxon>
        <taxon>Eubacteriales</taxon>
        <taxon>Eubacteriaceae</taxon>
        <taxon>Eubacteriaceae incertae sedis</taxon>
        <taxon>Candidatus Allocopromorpha</taxon>
    </lineage>
</organism>
<dbReference type="Gene3D" id="3.20.20.140">
    <property type="entry name" value="Metal-dependent hydrolases"/>
    <property type="match status" value="1"/>
</dbReference>
<dbReference type="PANTHER" id="PTHR42924">
    <property type="entry name" value="EXONUCLEASE"/>
    <property type="match status" value="1"/>
</dbReference>
<name>A0A9D1SVF6_9FIRM</name>
<dbReference type="GO" id="GO:0035312">
    <property type="term" value="F:5'-3' DNA exonuclease activity"/>
    <property type="evidence" value="ECO:0007669"/>
    <property type="project" value="TreeGrafter"/>
</dbReference>
<evidence type="ECO:0000259" key="1">
    <source>
        <dbReference type="SMART" id="SM00481"/>
    </source>
</evidence>
<sequence>MKLSMIDMGKADLHIHTYYSDGQSSPGAIVEKAGKMGYSDIAITDHDGIGGVKEAVDAGRKNGVRVIPGIELDTETEQGIDLHILGYGMDLEDRDFRRVMKELDRRRQRRNEWLLKALTDMGYPLSLSELKERHPGGYVGKPVIARAMVEKGYIADYREAFSPGRFLESSRARSVKKEPFSSSEAISLIRGAGGIPVLAHPIQIKGMGITGSEDFYRDVEKLVVSLADQGLGGLECYHPDQDEKQAGRFAGMAHRHGLWITRGSDFHGSDYSQEQEWIRKNPFLSVTD</sequence>
<accession>A0A9D1SVF6</accession>
<proteinExistence type="predicted"/>
<evidence type="ECO:0000313" key="3">
    <source>
        <dbReference type="Proteomes" id="UP000824130"/>
    </source>
</evidence>
<dbReference type="Gene3D" id="1.10.150.650">
    <property type="match status" value="1"/>
</dbReference>
<comment type="caution">
    <text evidence="2">The sequence shown here is derived from an EMBL/GenBank/DDBJ whole genome shotgun (WGS) entry which is preliminary data.</text>
</comment>
<dbReference type="SUPFAM" id="SSF89550">
    <property type="entry name" value="PHP domain-like"/>
    <property type="match status" value="1"/>
</dbReference>
<dbReference type="InterPro" id="IPR004013">
    <property type="entry name" value="PHP_dom"/>
</dbReference>
<protein>
    <submittedName>
        <fullName evidence="2">PHP domain-containing protein</fullName>
    </submittedName>
</protein>
<dbReference type="Proteomes" id="UP000824130">
    <property type="component" value="Unassembled WGS sequence"/>
</dbReference>
<feature type="domain" description="Polymerase/histidinol phosphatase N-terminal" evidence="1">
    <location>
        <begin position="11"/>
        <end position="76"/>
    </location>
</feature>
<dbReference type="SMART" id="SM00481">
    <property type="entry name" value="POLIIIAc"/>
    <property type="match status" value="1"/>
</dbReference>
<dbReference type="AlphaFoldDB" id="A0A9D1SVF6"/>
<reference evidence="2" key="1">
    <citation type="submission" date="2020-10" db="EMBL/GenBank/DDBJ databases">
        <authorList>
            <person name="Gilroy R."/>
        </authorList>
    </citation>
    <scope>NUCLEOTIDE SEQUENCE</scope>
    <source>
        <strain evidence="2">ChiSjej4B22-8349</strain>
    </source>
</reference>
<dbReference type="InterPro" id="IPR052018">
    <property type="entry name" value="PHP_domain"/>
</dbReference>
<dbReference type="CDD" id="cd07438">
    <property type="entry name" value="PHP_HisPPase_AMP"/>
    <property type="match status" value="1"/>
</dbReference>
<gene>
    <name evidence="2" type="ORF">IAD25_08210</name>
</gene>
<dbReference type="Pfam" id="PF02811">
    <property type="entry name" value="PHP"/>
    <property type="match status" value="1"/>
</dbReference>
<dbReference type="PANTHER" id="PTHR42924:SF3">
    <property type="entry name" value="POLYMERASE_HISTIDINOL PHOSPHATASE N-TERMINAL DOMAIN-CONTAINING PROTEIN"/>
    <property type="match status" value="1"/>
</dbReference>
<dbReference type="EMBL" id="DVOB01000173">
    <property type="protein sequence ID" value="HIU96669.1"/>
    <property type="molecule type" value="Genomic_DNA"/>
</dbReference>
<reference evidence="2" key="2">
    <citation type="journal article" date="2021" name="PeerJ">
        <title>Extensive microbial diversity within the chicken gut microbiome revealed by metagenomics and culture.</title>
        <authorList>
            <person name="Gilroy R."/>
            <person name="Ravi A."/>
            <person name="Getino M."/>
            <person name="Pursley I."/>
            <person name="Horton D.L."/>
            <person name="Alikhan N.F."/>
            <person name="Baker D."/>
            <person name="Gharbi K."/>
            <person name="Hall N."/>
            <person name="Watson M."/>
            <person name="Adriaenssens E.M."/>
            <person name="Foster-Nyarko E."/>
            <person name="Jarju S."/>
            <person name="Secka A."/>
            <person name="Antonio M."/>
            <person name="Oren A."/>
            <person name="Chaudhuri R.R."/>
            <person name="La Ragione R."/>
            <person name="Hildebrand F."/>
            <person name="Pallen M.J."/>
        </authorList>
    </citation>
    <scope>NUCLEOTIDE SEQUENCE</scope>
    <source>
        <strain evidence="2">ChiSjej4B22-8349</strain>
    </source>
</reference>